<dbReference type="InterPro" id="IPR010164">
    <property type="entry name" value="Orn_aminotrans"/>
</dbReference>
<dbReference type="GO" id="GO:0004587">
    <property type="term" value="F:ornithine aminotransferase activity"/>
    <property type="evidence" value="ECO:0007669"/>
    <property type="project" value="UniProtKB-EC"/>
</dbReference>
<dbReference type="EMBL" id="JAPMOS010000008">
    <property type="protein sequence ID" value="KAJ4461257.1"/>
    <property type="molecule type" value="Genomic_DNA"/>
</dbReference>
<dbReference type="NCBIfam" id="TIGR01885">
    <property type="entry name" value="Orn_aminotrans"/>
    <property type="match status" value="1"/>
</dbReference>
<dbReference type="InterPro" id="IPR005814">
    <property type="entry name" value="Aminotrans_3"/>
</dbReference>
<dbReference type="InterPro" id="IPR015421">
    <property type="entry name" value="PyrdxlP-dep_Trfase_major"/>
</dbReference>
<dbReference type="InterPro" id="IPR049704">
    <property type="entry name" value="Aminotrans_3_PPA_site"/>
</dbReference>
<name>A0ABQ8URU6_9EUKA</name>
<evidence type="ECO:0000256" key="7">
    <source>
        <dbReference type="ARBA" id="ARBA00022898"/>
    </source>
</evidence>
<keyword evidence="11" id="KW-1185">Reference proteome</keyword>
<protein>
    <recommendedName>
        <fullName evidence="4 9">Ornithine aminotransferase</fullName>
        <ecNumber evidence="4 9">2.6.1.13</ecNumber>
    </recommendedName>
</protein>
<evidence type="ECO:0000313" key="11">
    <source>
        <dbReference type="Proteomes" id="UP001141327"/>
    </source>
</evidence>
<keyword evidence="6 9" id="KW-0808">Transferase</keyword>
<dbReference type="PANTHER" id="PTHR11986:SF18">
    <property type="entry name" value="ORNITHINE AMINOTRANSFERASE, MITOCHONDRIAL"/>
    <property type="match status" value="1"/>
</dbReference>
<comment type="similarity">
    <text evidence="3 8">Belongs to the class-III pyridoxal-phosphate-dependent aminotransferase family.</text>
</comment>
<comment type="catalytic activity">
    <reaction evidence="9">
        <text>a 2-oxocarboxylate + L-ornithine = L-glutamate 5-semialdehyde + an L-alpha-amino acid</text>
        <dbReference type="Rhea" id="RHEA:13877"/>
        <dbReference type="ChEBI" id="CHEBI:35179"/>
        <dbReference type="ChEBI" id="CHEBI:46911"/>
        <dbReference type="ChEBI" id="CHEBI:58066"/>
        <dbReference type="ChEBI" id="CHEBI:59869"/>
        <dbReference type="EC" id="2.6.1.13"/>
    </reaction>
</comment>
<comment type="caution">
    <text evidence="10">The sequence shown here is derived from an EMBL/GenBank/DDBJ whole genome shotgun (WGS) entry which is preliminary data.</text>
</comment>
<evidence type="ECO:0000256" key="6">
    <source>
        <dbReference type="ARBA" id="ARBA00022679"/>
    </source>
</evidence>
<comment type="cofactor">
    <cofactor evidence="1 9">
        <name>pyridoxal 5'-phosphate</name>
        <dbReference type="ChEBI" id="CHEBI:597326"/>
    </cofactor>
</comment>
<dbReference type="PROSITE" id="PS00600">
    <property type="entry name" value="AA_TRANSFER_CLASS_3"/>
    <property type="match status" value="1"/>
</dbReference>
<gene>
    <name evidence="10" type="ORF">PAPYR_2291</name>
</gene>
<dbReference type="Proteomes" id="UP001141327">
    <property type="component" value="Unassembled WGS sequence"/>
</dbReference>
<dbReference type="InterPro" id="IPR015424">
    <property type="entry name" value="PyrdxlP-dep_Trfase"/>
</dbReference>
<dbReference type="Gene3D" id="3.90.1150.10">
    <property type="entry name" value="Aspartate Aminotransferase, domain 1"/>
    <property type="match status" value="1"/>
</dbReference>
<keyword evidence="5 9" id="KW-0032">Aminotransferase</keyword>
<keyword evidence="7 8" id="KW-0663">Pyridoxal phosphate</keyword>
<dbReference type="InterPro" id="IPR015422">
    <property type="entry name" value="PyrdxlP-dep_Trfase_small"/>
</dbReference>
<dbReference type="Pfam" id="PF00202">
    <property type="entry name" value="Aminotran_3"/>
    <property type="match status" value="1"/>
</dbReference>
<comment type="pathway">
    <text evidence="2 9">Amino-acid biosynthesis; L-proline biosynthesis; L-glutamate 5-semialdehyde from L-ornithine: step 1/1.</text>
</comment>
<reference evidence="10" key="1">
    <citation type="journal article" date="2022" name="bioRxiv">
        <title>Genomics of Preaxostyla Flagellates Illuminates Evolutionary Transitions and the Path Towards Mitochondrial Loss.</title>
        <authorList>
            <person name="Novak L.V.F."/>
            <person name="Treitli S.C."/>
            <person name="Pyrih J."/>
            <person name="Halakuc P."/>
            <person name="Pipaliya S.V."/>
            <person name="Vacek V."/>
            <person name="Brzon O."/>
            <person name="Soukal P."/>
            <person name="Eme L."/>
            <person name="Dacks J.B."/>
            <person name="Karnkowska A."/>
            <person name="Elias M."/>
            <person name="Hampl V."/>
        </authorList>
    </citation>
    <scope>NUCLEOTIDE SEQUENCE</scope>
    <source>
        <strain evidence="10">RCP-MX</strain>
    </source>
</reference>
<accession>A0ABQ8URU6</accession>
<dbReference type="PANTHER" id="PTHR11986">
    <property type="entry name" value="AMINOTRANSFERASE CLASS III"/>
    <property type="match status" value="1"/>
</dbReference>
<evidence type="ECO:0000256" key="4">
    <source>
        <dbReference type="ARBA" id="ARBA00012924"/>
    </source>
</evidence>
<organism evidence="10 11">
    <name type="scientific">Paratrimastix pyriformis</name>
    <dbReference type="NCBI Taxonomy" id="342808"/>
    <lineage>
        <taxon>Eukaryota</taxon>
        <taxon>Metamonada</taxon>
        <taxon>Preaxostyla</taxon>
        <taxon>Paratrimastigidae</taxon>
        <taxon>Paratrimastix</taxon>
    </lineage>
</organism>
<evidence type="ECO:0000313" key="10">
    <source>
        <dbReference type="EMBL" id="KAJ4461257.1"/>
    </source>
</evidence>
<dbReference type="PIRSF" id="PIRSF000521">
    <property type="entry name" value="Transaminase_4ab_Lys_Orn"/>
    <property type="match status" value="1"/>
</dbReference>
<dbReference type="Gene3D" id="3.40.640.10">
    <property type="entry name" value="Type I PLP-dependent aspartate aminotransferase-like (Major domain)"/>
    <property type="match status" value="1"/>
</dbReference>
<evidence type="ECO:0000256" key="9">
    <source>
        <dbReference type="RuleBase" id="RU365036"/>
    </source>
</evidence>
<evidence type="ECO:0000256" key="8">
    <source>
        <dbReference type="RuleBase" id="RU003560"/>
    </source>
</evidence>
<dbReference type="EC" id="2.6.1.13" evidence="4 9"/>
<evidence type="ECO:0000256" key="1">
    <source>
        <dbReference type="ARBA" id="ARBA00001933"/>
    </source>
</evidence>
<evidence type="ECO:0000256" key="5">
    <source>
        <dbReference type="ARBA" id="ARBA00022576"/>
    </source>
</evidence>
<dbReference type="CDD" id="cd00610">
    <property type="entry name" value="OAT_like"/>
    <property type="match status" value="1"/>
</dbReference>
<evidence type="ECO:0000256" key="2">
    <source>
        <dbReference type="ARBA" id="ARBA00004998"/>
    </source>
</evidence>
<dbReference type="InterPro" id="IPR050103">
    <property type="entry name" value="Class-III_PLP-dep_AT"/>
</dbReference>
<proteinExistence type="inferred from homology"/>
<evidence type="ECO:0000256" key="3">
    <source>
        <dbReference type="ARBA" id="ARBA00008954"/>
    </source>
</evidence>
<sequence>MSTAQQPHRQFDVPHHKNITSEECQRLERQYGAHNYHPLPVVFATAHGCKITDPEGREYYDFLSAYSAVNQGHCHPKIIQALCDQAHHLTLSSRAFYNDKLGEYCETVTKFFGFEMMLPMNTGAEGVETAMKLARKWGYEKKHIPENEAIIVCCSGNFHGRTIAIISMSTDPSCKGGFGPFVPGLRVIPYNDVQALSDVLEEVGDKVCGFLVEPIQGEAGVFVPDDGYLARCKALCEQHNVLLIADEVQTGIARTGRLLCCDWDNVHPDILILGKALGGGVYPCSAVLSTREIMLCINPGEHGSTFGGNPLAAAVGIAALGVVRDEHLTERADELGNYFREKLREIAQNNPIIQLVRGRGLLNAIVIREGPISAWDICMVMKQNGLLAKPTHDTIIRLAPPLTISRAQLDDCLRIIRETVESIVKMRPEDIPREH</sequence>
<dbReference type="SUPFAM" id="SSF53383">
    <property type="entry name" value="PLP-dependent transferases"/>
    <property type="match status" value="1"/>
</dbReference>